<evidence type="ECO:0000256" key="8">
    <source>
        <dbReference type="ARBA" id="ARBA00022664"/>
    </source>
</evidence>
<comment type="subcellular location">
    <subcellularLocation>
        <location evidence="2">Cell junction</location>
        <location evidence="2">Desmosome</location>
    </subcellularLocation>
    <subcellularLocation>
        <location evidence="1">Nucleus speckle</location>
    </subcellularLocation>
</comment>
<keyword evidence="7" id="KW-0597">Phosphoprotein</keyword>
<dbReference type="GO" id="GO:0006397">
    <property type="term" value="P:mRNA processing"/>
    <property type="evidence" value="ECO:0007669"/>
    <property type="project" value="UniProtKB-KW"/>
</dbReference>
<keyword evidence="17" id="KW-0804">Transcription</keyword>
<keyword evidence="15" id="KW-0238">DNA-binding</keyword>
<feature type="compositionally biased region" description="Basic and acidic residues" evidence="22">
    <location>
        <begin position="487"/>
        <end position="499"/>
    </location>
</feature>
<dbReference type="GO" id="GO:0016607">
    <property type="term" value="C:nuclear speck"/>
    <property type="evidence" value="ECO:0007669"/>
    <property type="project" value="UniProtKB-SubCell"/>
</dbReference>
<feature type="compositionally biased region" description="Acidic residues" evidence="22">
    <location>
        <begin position="332"/>
        <end position="342"/>
    </location>
</feature>
<evidence type="ECO:0000256" key="5">
    <source>
        <dbReference type="ARBA" id="ARBA00022481"/>
    </source>
</evidence>
<evidence type="ECO:0000313" key="25">
    <source>
        <dbReference type="EMBL" id="KAK7079050.1"/>
    </source>
</evidence>
<evidence type="ECO:0000256" key="7">
    <source>
        <dbReference type="ARBA" id="ARBA00022553"/>
    </source>
</evidence>
<keyword evidence="14 21" id="KW-0175">Coiled coil</keyword>
<feature type="compositionally biased region" description="Basic and acidic residues" evidence="22">
    <location>
        <begin position="97"/>
        <end position="117"/>
    </location>
</feature>
<evidence type="ECO:0000256" key="16">
    <source>
        <dbReference type="ARBA" id="ARBA00023159"/>
    </source>
</evidence>
<feature type="compositionally biased region" description="Basic and acidic residues" evidence="22">
    <location>
        <begin position="27"/>
        <end position="64"/>
    </location>
</feature>
<keyword evidence="8" id="KW-0507">mRNA processing</keyword>
<proteinExistence type="inferred from homology"/>
<evidence type="ECO:0000256" key="6">
    <source>
        <dbReference type="ARBA" id="ARBA00022499"/>
    </source>
</evidence>
<keyword evidence="18" id="KW-0508">mRNA splicing</keyword>
<feature type="region of interest" description="Disordered" evidence="22">
    <location>
        <begin position="472"/>
        <end position="909"/>
    </location>
</feature>
<feature type="compositionally biased region" description="Basic and acidic residues" evidence="22">
    <location>
        <begin position="640"/>
        <end position="696"/>
    </location>
</feature>
<reference evidence="25 26" key="1">
    <citation type="submission" date="2023-11" db="EMBL/GenBank/DDBJ databases">
        <title>Halocaridina rubra genome assembly.</title>
        <authorList>
            <person name="Smith C."/>
        </authorList>
    </citation>
    <scope>NUCLEOTIDE SEQUENCE [LARGE SCALE GENOMIC DNA]</scope>
    <source>
        <strain evidence="25">EP-1</strain>
        <tissue evidence="25">Whole</tissue>
    </source>
</reference>
<dbReference type="Pfam" id="PF04696">
    <property type="entry name" value="Pinin_SDK_memA"/>
    <property type="match status" value="1"/>
</dbReference>
<keyword evidence="5" id="KW-0488">Methylation</keyword>
<evidence type="ECO:0000256" key="14">
    <source>
        <dbReference type="ARBA" id="ARBA00023054"/>
    </source>
</evidence>
<feature type="compositionally biased region" description="Pro residues" evidence="22">
    <location>
        <begin position="556"/>
        <end position="571"/>
    </location>
</feature>
<feature type="domain" description="Pinin/SDK/MemA protein" evidence="23">
    <location>
        <begin position="171"/>
        <end position="292"/>
    </location>
</feature>
<keyword evidence="9" id="KW-0747">Spliceosome</keyword>
<evidence type="ECO:0000256" key="20">
    <source>
        <dbReference type="ARBA" id="ARBA00025916"/>
    </source>
</evidence>
<dbReference type="AlphaFoldDB" id="A0AAN8X710"/>
<dbReference type="InterPro" id="IPR039853">
    <property type="entry name" value="Pinin"/>
</dbReference>
<accession>A0AAN8X710</accession>
<dbReference type="InterPro" id="IPR006787">
    <property type="entry name" value="Pinin_SDK_N"/>
</dbReference>
<evidence type="ECO:0000256" key="22">
    <source>
        <dbReference type="SAM" id="MobiDB-lite"/>
    </source>
</evidence>
<keyword evidence="11" id="KW-0965">Cell junction</keyword>
<feature type="compositionally biased region" description="Basic and acidic residues" evidence="22">
    <location>
        <begin position="318"/>
        <end position="331"/>
    </location>
</feature>
<keyword evidence="16" id="KW-0010">Activator</keyword>
<dbReference type="GO" id="GO:0008380">
    <property type="term" value="P:RNA splicing"/>
    <property type="evidence" value="ECO:0007669"/>
    <property type="project" value="UniProtKB-KW"/>
</dbReference>
<feature type="compositionally biased region" description="Basic and acidic residues" evidence="22">
    <location>
        <begin position="874"/>
        <end position="901"/>
    </location>
</feature>
<dbReference type="EMBL" id="JAXCGZ010007595">
    <property type="protein sequence ID" value="KAK7079050.1"/>
    <property type="molecule type" value="Genomic_DNA"/>
</dbReference>
<evidence type="ECO:0000256" key="3">
    <source>
        <dbReference type="ARBA" id="ARBA00010386"/>
    </source>
</evidence>
<dbReference type="GO" id="GO:0071013">
    <property type="term" value="C:catalytic step 2 spliceosome"/>
    <property type="evidence" value="ECO:0007669"/>
    <property type="project" value="TreeGrafter"/>
</dbReference>
<protein>
    <recommendedName>
        <fullName evidence="4">Pinin</fullName>
    </recommendedName>
</protein>
<evidence type="ECO:0000256" key="9">
    <source>
        <dbReference type="ARBA" id="ARBA00022728"/>
    </source>
</evidence>
<dbReference type="Pfam" id="PF04697">
    <property type="entry name" value="Pinin_SDK_N"/>
    <property type="match status" value="1"/>
</dbReference>
<keyword evidence="26" id="KW-1185">Reference proteome</keyword>
<keyword evidence="19" id="KW-0539">Nucleus</keyword>
<evidence type="ECO:0000256" key="10">
    <source>
        <dbReference type="ARBA" id="ARBA00022843"/>
    </source>
</evidence>
<feature type="region of interest" description="Disordered" evidence="22">
    <location>
        <begin position="416"/>
        <end position="442"/>
    </location>
</feature>
<feature type="coiled-coil region" evidence="21">
    <location>
        <begin position="199"/>
        <end position="238"/>
    </location>
</feature>
<feature type="region of interest" description="Disordered" evidence="22">
    <location>
        <begin position="314"/>
        <end position="346"/>
    </location>
</feature>
<feature type="region of interest" description="Disordered" evidence="22">
    <location>
        <begin position="27"/>
        <end position="170"/>
    </location>
</feature>
<evidence type="ECO:0000256" key="12">
    <source>
        <dbReference type="ARBA" id="ARBA00022990"/>
    </source>
</evidence>
<organism evidence="25 26">
    <name type="scientific">Halocaridina rubra</name>
    <name type="common">Hawaiian red shrimp</name>
    <dbReference type="NCBI Taxonomy" id="373956"/>
    <lineage>
        <taxon>Eukaryota</taxon>
        <taxon>Metazoa</taxon>
        <taxon>Ecdysozoa</taxon>
        <taxon>Arthropoda</taxon>
        <taxon>Crustacea</taxon>
        <taxon>Multicrustacea</taxon>
        <taxon>Malacostraca</taxon>
        <taxon>Eumalacostraca</taxon>
        <taxon>Eucarida</taxon>
        <taxon>Decapoda</taxon>
        <taxon>Pleocyemata</taxon>
        <taxon>Caridea</taxon>
        <taxon>Atyoidea</taxon>
        <taxon>Atyidae</taxon>
        <taxon>Halocaridina</taxon>
    </lineage>
</organism>
<evidence type="ECO:0000256" key="17">
    <source>
        <dbReference type="ARBA" id="ARBA00023163"/>
    </source>
</evidence>
<feature type="compositionally biased region" description="Basic and acidic residues" evidence="22">
    <location>
        <begin position="153"/>
        <end position="170"/>
    </location>
</feature>
<keyword evidence="12" id="KW-0007">Acetylation</keyword>
<evidence type="ECO:0000256" key="4">
    <source>
        <dbReference type="ARBA" id="ARBA00020056"/>
    </source>
</evidence>
<dbReference type="GO" id="GO:0003677">
    <property type="term" value="F:DNA binding"/>
    <property type="evidence" value="ECO:0007669"/>
    <property type="project" value="UniProtKB-KW"/>
</dbReference>
<dbReference type="PANTHER" id="PTHR12707:SF0">
    <property type="entry name" value="PININ"/>
    <property type="match status" value="1"/>
</dbReference>
<keyword evidence="10" id="KW-0832">Ubl conjugation</keyword>
<feature type="domain" description="Pinin/SDK" evidence="24">
    <location>
        <begin position="11"/>
        <end position="57"/>
    </location>
</feature>
<evidence type="ECO:0000313" key="26">
    <source>
        <dbReference type="Proteomes" id="UP001381693"/>
    </source>
</evidence>
<evidence type="ECO:0000256" key="11">
    <source>
        <dbReference type="ARBA" id="ARBA00022949"/>
    </source>
</evidence>
<evidence type="ECO:0000256" key="18">
    <source>
        <dbReference type="ARBA" id="ARBA00023187"/>
    </source>
</evidence>
<evidence type="ECO:0000256" key="19">
    <source>
        <dbReference type="ARBA" id="ARBA00023242"/>
    </source>
</evidence>
<dbReference type="GO" id="GO:0030057">
    <property type="term" value="C:desmosome"/>
    <property type="evidence" value="ECO:0007669"/>
    <property type="project" value="UniProtKB-SubCell"/>
</dbReference>
<comment type="subunit">
    <text evidence="20">Found in a mRNA splicing-dependent exon junction complex (EJC). Found in a complex with SR proteins. Found in a mRNP complex with RNPS1. Component of the PSAP complex consisting of RNPS1, SAP18 and PNN. Interacts with PNISR, CTBP1, CTBP2, KRT8, KRT18, KRT19, PS1D/PNO40, PPIG, RNPS1, SFRS4 and SRRM2. Identified in the spliceosome C complex.</text>
</comment>
<keyword evidence="13" id="KW-0805">Transcription regulation</keyword>
<dbReference type="PANTHER" id="PTHR12707">
    <property type="entry name" value="PINN"/>
    <property type="match status" value="1"/>
</dbReference>
<dbReference type="Proteomes" id="UP001381693">
    <property type="component" value="Unassembled WGS sequence"/>
</dbReference>
<comment type="caution">
    <text evidence="25">The sequence shown here is derived from an EMBL/GenBank/DDBJ whole genome shotgun (WGS) entry which is preliminary data.</text>
</comment>
<gene>
    <name evidence="25" type="ORF">SK128_028531</name>
</gene>
<evidence type="ECO:0000256" key="1">
    <source>
        <dbReference type="ARBA" id="ARBA00004324"/>
    </source>
</evidence>
<evidence type="ECO:0000256" key="2">
    <source>
        <dbReference type="ARBA" id="ARBA00004568"/>
    </source>
</evidence>
<evidence type="ECO:0000259" key="23">
    <source>
        <dbReference type="Pfam" id="PF04696"/>
    </source>
</evidence>
<evidence type="ECO:0000259" key="24">
    <source>
        <dbReference type="Pfam" id="PF04697"/>
    </source>
</evidence>
<comment type="similarity">
    <text evidence="3">Belongs to the pinin family.</text>
</comment>
<evidence type="ECO:0000256" key="21">
    <source>
        <dbReference type="SAM" id="Coils"/>
    </source>
</evidence>
<sequence length="909" mass="101424">MAAMMSGLSLVSTIQNEIEKAQLDLKGVDENLRKLTGRDFGEPNQRPEQRRRLLSGGRDDEPPAKRRPQGVFARLGGVVLEQHYNESRGRGRGGFRRNSDTSEPRSERGEGRGDLRTEILGGERGGRRVQEVAEEDDSIPKPSLASSVARPQVDFKSRTEAAAELTKDRASRDRNRRMFGALLGTLKRFKNDEAKQKDKEEQRAAIDRKLEEKGRAEKEELRRERLDLFNQRKERQAQIRRLTVKMARVKEHEAWESHMMRLTKFIRTKSSPRIFWLPQSHISKTTNLVRATHDIISRELEEDRQRLKEELDEIIGSRAEDDQGDEGRDAAEGGEEEDEESESFIRRGVRSEIARQGEGGAISAIDNSADLLDYEAEEGELVYDEADLSGKDTNDTERVVVQVDGRGIGGRKVEIVGGQSLDRPEGIGKLSGGNDSEKENQAKKDEIAEAMSPDPEADLEATVVHIKIEKDEDNYAKESGPLVSTVKTEKDDIPRRIMQEEIPGGDAQPDGELPPSPTIAVPLPTDSPSPPRECIPNGTSVPLPTLAAGETSSTEPPFPPLPTSLPLPPATPTVFISNITSPPYRPSSPLYSPSYTPAVAPPPGKEIYPTDVPGNQMEVCESKTEASLPLPSAVDVIPDDTVKQDSPVDDRKSRHKTPKDEKKVSEKSEKSKKKSDDKKGSDRKKTSATKKSDDKKGSKKVVLGTSDESSSEESSSESSSESSESESSDSESSSSSGSSSDSESDSSSSSSSDSQSGGEKKKKAMKKRGKRQNSRSEDSSSDSEKEEKLKKKRKHDQVKSKESKKTDPKIKVKEEPVSDDEKTKKSSSKDRKRDVDKIDKEKESRYKSRDNEKDRDSTKRKDREQGKSSAAQSKSREKKRERSRSRDQRHDSRSRDKNRRDRKDRKDRR</sequence>
<feature type="compositionally biased region" description="Basic and acidic residues" evidence="22">
    <location>
        <begin position="797"/>
        <end position="866"/>
    </location>
</feature>
<feature type="compositionally biased region" description="Basic and acidic residues" evidence="22">
    <location>
        <begin position="774"/>
        <end position="789"/>
    </location>
</feature>
<name>A0AAN8X710_HALRR</name>
<feature type="compositionally biased region" description="Low complexity" evidence="22">
    <location>
        <begin position="730"/>
        <end position="757"/>
    </location>
</feature>
<keyword evidence="6" id="KW-1017">Isopeptide bond</keyword>
<evidence type="ECO:0000256" key="15">
    <source>
        <dbReference type="ARBA" id="ARBA00023125"/>
    </source>
</evidence>
<dbReference type="InterPro" id="IPR006786">
    <property type="entry name" value="Pinin_SDK_MemA"/>
</dbReference>
<evidence type="ECO:0000256" key="13">
    <source>
        <dbReference type="ARBA" id="ARBA00023015"/>
    </source>
</evidence>
<feature type="compositionally biased region" description="Basic residues" evidence="22">
    <location>
        <begin position="760"/>
        <end position="773"/>
    </location>
</feature>